<proteinExistence type="predicted"/>
<evidence type="ECO:0000313" key="2">
    <source>
        <dbReference type="EMBL" id="AKU90442.1"/>
    </source>
</evidence>
<organism evidence="2 3">
    <name type="scientific">Vulgatibacter incomptus</name>
    <dbReference type="NCBI Taxonomy" id="1391653"/>
    <lineage>
        <taxon>Bacteria</taxon>
        <taxon>Pseudomonadati</taxon>
        <taxon>Myxococcota</taxon>
        <taxon>Myxococcia</taxon>
        <taxon>Myxococcales</taxon>
        <taxon>Cystobacterineae</taxon>
        <taxon>Vulgatibacteraceae</taxon>
        <taxon>Vulgatibacter</taxon>
    </lineage>
</organism>
<keyword evidence="3" id="KW-1185">Reference proteome</keyword>
<dbReference type="AlphaFoldDB" id="A0A0K1PAB3"/>
<dbReference type="EMBL" id="CP012332">
    <property type="protein sequence ID" value="AKU90442.1"/>
    <property type="molecule type" value="Genomic_DNA"/>
</dbReference>
<accession>A0A0K1PAB3</accession>
<evidence type="ECO:0000313" key="3">
    <source>
        <dbReference type="Proteomes" id="UP000055590"/>
    </source>
</evidence>
<sequence>MRSTRFVAAAILLAGFVMAGCASHTAIPDEDRVRLERALPGRTFYLRHSMYVGPFWSDRQKLFVTDVVPGEIPWVVNPAGVPMEPGEPTGVIPAGTRVRLSKLELPTGFTVATRDPFLPRYNPWVFLEVDGMPRSPAAVMVLRSDLKSFAQVQAELDRYLSVDDLAPMLSKLPQDLLRAVKEKRLVEGMSADLVAASWGWPEQRRLSPSPEGRREEWIWPSERRKAVIVGDRLVSWEGKGAATSVAE</sequence>
<feature type="chain" id="PRO_5005465384" description="Lipoprotein" evidence="1">
    <location>
        <begin position="20"/>
        <end position="247"/>
    </location>
</feature>
<dbReference type="PROSITE" id="PS51257">
    <property type="entry name" value="PROKAR_LIPOPROTEIN"/>
    <property type="match status" value="1"/>
</dbReference>
<dbReference type="OrthoDB" id="5504211at2"/>
<keyword evidence="1" id="KW-0732">Signal</keyword>
<dbReference type="STRING" id="1391653.AKJ08_0829"/>
<reference evidence="2 3" key="1">
    <citation type="submission" date="2015-08" db="EMBL/GenBank/DDBJ databases">
        <authorList>
            <person name="Babu N.S."/>
            <person name="Beckwith C.J."/>
            <person name="Beseler K.G."/>
            <person name="Brison A."/>
            <person name="Carone J.V."/>
            <person name="Caskin T.P."/>
            <person name="Diamond M."/>
            <person name="Durham M.E."/>
            <person name="Foxe J.M."/>
            <person name="Go M."/>
            <person name="Henderson B.A."/>
            <person name="Jones I.B."/>
            <person name="McGettigan J.A."/>
            <person name="Micheletti S.J."/>
            <person name="Nasrallah M.E."/>
            <person name="Ortiz D."/>
            <person name="Piller C.R."/>
            <person name="Privatt S.R."/>
            <person name="Schneider S.L."/>
            <person name="Sharp S."/>
            <person name="Smith T.C."/>
            <person name="Stanton J.D."/>
            <person name="Ullery H.E."/>
            <person name="Wilson R.J."/>
            <person name="Serrano M.G."/>
            <person name="Buck G."/>
            <person name="Lee V."/>
            <person name="Wang Y."/>
            <person name="Carvalho R."/>
            <person name="Voegtly L."/>
            <person name="Shi R."/>
            <person name="Duckworth R."/>
            <person name="Johnson A."/>
            <person name="Loviza R."/>
            <person name="Walstead R."/>
            <person name="Shah Z."/>
            <person name="Kiflezghi M."/>
            <person name="Wade K."/>
            <person name="Ball S.L."/>
            <person name="Bradley K.W."/>
            <person name="Asai D.J."/>
            <person name="Bowman C.A."/>
            <person name="Russell D.A."/>
            <person name="Pope W.H."/>
            <person name="Jacobs-Sera D."/>
            <person name="Hendrix R.W."/>
            <person name="Hatfull G.F."/>
        </authorList>
    </citation>
    <scope>NUCLEOTIDE SEQUENCE [LARGE SCALE GENOMIC DNA]</scope>
    <source>
        <strain evidence="2 3">DSM 27710</strain>
    </source>
</reference>
<gene>
    <name evidence="2" type="ORF">AKJ08_0829</name>
</gene>
<name>A0A0K1PAB3_9BACT</name>
<evidence type="ECO:0000256" key="1">
    <source>
        <dbReference type="SAM" id="SignalP"/>
    </source>
</evidence>
<evidence type="ECO:0008006" key="4">
    <source>
        <dbReference type="Google" id="ProtNLM"/>
    </source>
</evidence>
<dbReference type="KEGG" id="vin:AKJ08_0829"/>
<protein>
    <recommendedName>
        <fullName evidence="4">Lipoprotein</fullName>
    </recommendedName>
</protein>
<dbReference type="RefSeq" id="WP_050724889.1">
    <property type="nucleotide sequence ID" value="NZ_CP012332.1"/>
</dbReference>
<dbReference type="Proteomes" id="UP000055590">
    <property type="component" value="Chromosome"/>
</dbReference>
<feature type="signal peptide" evidence="1">
    <location>
        <begin position="1"/>
        <end position="19"/>
    </location>
</feature>